<accession>A0A9D9GY47</accession>
<sequence>MNRYFYSSIYKTRYCLNKTANTLCLFKETKDGREIPVAGKVYENTKSGLETIKRFIVNDDELILPTTTIYRRDNHPVAFKLHKNFGYDIYGTLMNGRVVSVLRNNTFHMIPTSGQEAVPMVKRLTGKLQEYYYRIKK</sequence>
<gene>
    <name evidence="1" type="ORF">IAC76_08080</name>
</gene>
<protein>
    <submittedName>
        <fullName evidence="1">Uncharacterized protein</fullName>
    </submittedName>
</protein>
<evidence type="ECO:0000313" key="2">
    <source>
        <dbReference type="Proteomes" id="UP000823632"/>
    </source>
</evidence>
<name>A0A9D9GY47_9BACT</name>
<reference evidence="1" key="2">
    <citation type="journal article" date="2021" name="PeerJ">
        <title>Extensive microbial diversity within the chicken gut microbiome revealed by metagenomics and culture.</title>
        <authorList>
            <person name="Gilroy R."/>
            <person name="Ravi A."/>
            <person name="Getino M."/>
            <person name="Pursley I."/>
            <person name="Horton D.L."/>
            <person name="Alikhan N.F."/>
            <person name="Baker D."/>
            <person name="Gharbi K."/>
            <person name="Hall N."/>
            <person name="Watson M."/>
            <person name="Adriaenssens E.M."/>
            <person name="Foster-Nyarko E."/>
            <person name="Jarju S."/>
            <person name="Secka A."/>
            <person name="Antonio M."/>
            <person name="Oren A."/>
            <person name="Chaudhuri R.R."/>
            <person name="La Ragione R."/>
            <person name="Hildebrand F."/>
            <person name="Pallen M.J."/>
        </authorList>
    </citation>
    <scope>NUCLEOTIDE SEQUENCE</scope>
    <source>
        <strain evidence="1">10192</strain>
    </source>
</reference>
<dbReference type="EMBL" id="JADIND010000179">
    <property type="protein sequence ID" value="MBO8431330.1"/>
    <property type="molecule type" value="Genomic_DNA"/>
</dbReference>
<dbReference type="Proteomes" id="UP000823632">
    <property type="component" value="Unassembled WGS sequence"/>
</dbReference>
<comment type="caution">
    <text evidence="1">The sequence shown here is derived from an EMBL/GenBank/DDBJ whole genome shotgun (WGS) entry which is preliminary data.</text>
</comment>
<reference evidence="1" key="1">
    <citation type="submission" date="2020-10" db="EMBL/GenBank/DDBJ databases">
        <authorList>
            <person name="Gilroy R."/>
        </authorList>
    </citation>
    <scope>NUCLEOTIDE SEQUENCE</scope>
    <source>
        <strain evidence="1">10192</strain>
    </source>
</reference>
<organism evidence="1 2">
    <name type="scientific">Candidatus Scatousia excrementipullorum</name>
    <dbReference type="NCBI Taxonomy" id="2840936"/>
    <lineage>
        <taxon>Bacteria</taxon>
        <taxon>Candidatus Scatousia</taxon>
    </lineage>
</organism>
<proteinExistence type="predicted"/>
<evidence type="ECO:0000313" key="1">
    <source>
        <dbReference type="EMBL" id="MBO8431330.1"/>
    </source>
</evidence>
<dbReference type="AlphaFoldDB" id="A0A9D9GY47"/>